<evidence type="ECO:0000313" key="1">
    <source>
        <dbReference type="EMBL" id="CAG06417.1"/>
    </source>
</evidence>
<organism evidence="1">
    <name type="scientific">Tetraodon nigroviridis</name>
    <name type="common">Spotted green pufferfish</name>
    <name type="synonym">Chelonodon nigroviridis</name>
    <dbReference type="NCBI Taxonomy" id="99883"/>
    <lineage>
        <taxon>Eukaryota</taxon>
        <taxon>Metazoa</taxon>
        <taxon>Chordata</taxon>
        <taxon>Craniata</taxon>
        <taxon>Vertebrata</taxon>
        <taxon>Euteleostomi</taxon>
        <taxon>Actinopterygii</taxon>
        <taxon>Neopterygii</taxon>
        <taxon>Teleostei</taxon>
        <taxon>Neoteleostei</taxon>
        <taxon>Acanthomorphata</taxon>
        <taxon>Eupercaria</taxon>
        <taxon>Tetraodontiformes</taxon>
        <taxon>Tetradontoidea</taxon>
        <taxon>Tetraodontidae</taxon>
        <taxon>Tetraodon</taxon>
    </lineage>
</organism>
<name>Q4RYW5_TETNG</name>
<dbReference type="AlphaFoldDB" id="Q4RYW5"/>
<reference evidence="1" key="1">
    <citation type="journal article" date="2004" name="Nature">
        <title>Genome duplication in the teleost fish Tetraodon nigroviridis reveals the early vertebrate proto-karyotype.</title>
        <authorList>
            <person name="Jaillon O."/>
            <person name="Aury J.-M."/>
            <person name="Brunet F."/>
            <person name="Petit J.-L."/>
            <person name="Stange-Thomann N."/>
            <person name="Mauceli E."/>
            <person name="Bouneau L."/>
            <person name="Fischer C."/>
            <person name="Ozouf-Costaz C."/>
            <person name="Bernot A."/>
            <person name="Nicaud S."/>
            <person name="Jaffe D."/>
            <person name="Fisher S."/>
            <person name="Lutfalla G."/>
            <person name="Dossat C."/>
            <person name="Segurens B."/>
            <person name="Dasilva C."/>
            <person name="Salanoubat M."/>
            <person name="Levy M."/>
            <person name="Boudet N."/>
            <person name="Castellano S."/>
            <person name="Anthouard V."/>
            <person name="Jubin C."/>
            <person name="Castelli V."/>
            <person name="Katinka M."/>
            <person name="Vacherie B."/>
            <person name="Biemont C."/>
            <person name="Skalli Z."/>
            <person name="Cattolico L."/>
            <person name="Poulain J."/>
            <person name="De Berardinis V."/>
            <person name="Cruaud C."/>
            <person name="Duprat S."/>
            <person name="Brottier P."/>
            <person name="Coutanceau J.-P."/>
            <person name="Gouzy J."/>
            <person name="Parra G."/>
            <person name="Lardier G."/>
            <person name="Chapple C."/>
            <person name="McKernan K.J."/>
            <person name="McEwan P."/>
            <person name="Bosak S."/>
            <person name="Kellis M."/>
            <person name="Volff J.-N."/>
            <person name="Guigo R."/>
            <person name="Zody M.C."/>
            <person name="Mesirov J."/>
            <person name="Lindblad-Toh K."/>
            <person name="Birren B."/>
            <person name="Nusbaum C."/>
            <person name="Kahn D."/>
            <person name="Robinson-Rechavi M."/>
            <person name="Laudet V."/>
            <person name="Schachter V."/>
            <person name="Quetier F."/>
            <person name="Saurin W."/>
            <person name="Scarpelli C."/>
            <person name="Wincker P."/>
            <person name="Lander E.S."/>
            <person name="Weissenbach J."/>
            <person name="Roest Crollius H."/>
        </authorList>
    </citation>
    <scope>NUCLEOTIDE SEQUENCE [LARGE SCALE GENOMIC DNA]</scope>
</reference>
<accession>Q4RYW5</accession>
<gene>
    <name evidence="1" type="ORF">GSTENG00026764001</name>
</gene>
<proteinExistence type="predicted"/>
<protein>
    <submittedName>
        <fullName evidence="1">Chromosome 16 SCAF14974, whole genome shotgun sequence</fullName>
    </submittedName>
</protein>
<dbReference type="EMBL" id="CAAE01014974">
    <property type="protein sequence ID" value="CAG06417.1"/>
    <property type="molecule type" value="Genomic_DNA"/>
</dbReference>
<reference evidence="1" key="2">
    <citation type="submission" date="2004-02" db="EMBL/GenBank/DDBJ databases">
        <authorList>
            <consortium name="Genoscope"/>
            <consortium name="Whitehead Institute Centre for Genome Research"/>
        </authorList>
    </citation>
    <scope>NUCLEOTIDE SEQUENCE</scope>
</reference>
<sequence>MAPQKPILPLLIELKPCGSRGFVTNVTNQISIDYSRLWDFLIKRSDLAPLASPDPLSNMFFMWRGSNRVQSSGRNTIHVF</sequence>
<dbReference type="KEGG" id="tng:GSTEN00026764G001"/>